<keyword evidence="4 9" id="KW-0813">Transport</keyword>
<dbReference type="AlphaFoldDB" id="H7CD21"/>
<dbReference type="InterPro" id="IPR000440">
    <property type="entry name" value="NADH_UbQ/plastoQ_OxRdtase_su3"/>
</dbReference>
<evidence type="ECO:0000256" key="2">
    <source>
        <dbReference type="ARBA" id="ARBA00008472"/>
    </source>
</evidence>
<dbReference type="GO" id="GO:0008137">
    <property type="term" value="F:NADH dehydrogenase (ubiquinone) activity"/>
    <property type="evidence" value="ECO:0007669"/>
    <property type="project" value="UniProtKB-UniRule"/>
</dbReference>
<comment type="catalytic activity">
    <reaction evidence="8 9">
        <text>a ubiquinone + NADH + 5 H(+)(in) = a ubiquinol + NAD(+) + 4 H(+)(out)</text>
        <dbReference type="Rhea" id="RHEA:29091"/>
        <dbReference type="Rhea" id="RHEA-COMP:9565"/>
        <dbReference type="Rhea" id="RHEA-COMP:9566"/>
        <dbReference type="ChEBI" id="CHEBI:15378"/>
        <dbReference type="ChEBI" id="CHEBI:16389"/>
        <dbReference type="ChEBI" id="CHEBI:17976"/>
        <dbReference type="ChEBI" id="CHEBI:57540"/>
        <dbReference type="ChEBI" id="CHEBI:57945"/>
        <dbReference type="EC" id="7.1.1.2"/>
    </reaction>
</comment>
<keyword evidence="9" id="KW-0830">Ubiquinone</keyword>
<dbReference type="PANTHER" id="PTHR11058">
    <property type="entry name" value="NADH-UBIQUINONE OXIDOREDUCTASE CHAIN 3"/>
    <property type="match status" value="1"/>
</dbReference>
<feature type="transmembrane region" description="Helical" evidence="9">
    <location>
        <begin position="55"/>
        <end position="79"/>
    </location>
</feature>
<keyword evidence="9" id="KW-0249">Electron transport</keyword>
<comment type="function">
    <text evidence="9">Core subunit of the mitochondrial membrane respiratory chain NADH dehydrogenase (Complex I) which catalyzes electron transfer from NADH through the respiratory chain, using ubiquinone as an electron acceptor. Essential for the catalytic activity of complex I.</text>
</comment>
<protein>
    <recommendedName>
        <fullName evidence="3 9">NADH-ubiquinone oxidoreductase chain 3</fullName>
        <ecNumber evidence="9">7.1.1.2</ecNumber>
    </recommendedName>
</protein>
<keyword evidence="9 10" id="KW-0496">Mitochondrion</keyword>
<dbReference type="Pfam" id="PF00507">
    <property type="entry name" value="Oxidored_q4"/>
    <property type="match status" value="1"/>
</dbReference>
<sequence length="115" mass="13370">MLTLMKLFTLTFIIPTIMILTAMSLGKKFNLNQEKSSAFECGFDPKKKARQPFSLHFFLITLLFLIFDAEIALIIPLIPSINSNLNSWSMIIILFFFILLLGTYYEWIQGILNWK</sequence>
<evidence type="ECO:0000256" key="1">
    <source>
        <dbReference type="ARBA" id="ARBA00004370"/>
    </source>
</evidence>
<comment type="subcellular location">
    <subcellularLocation>
        <location evidence="1">Membrane</location>
    </subcellularLocation>
    <subcellularLocation>
        <location evidence="9">Mitochondrion membrane</location>
        <topology evidence="9">Multi-pass membrane protein</topology>
    </subcellularLocation>
</comment>
<keyword evidence="6 9" id="KW-1133">Transmembrane helix</keyword>
<dbReference type="EC" id="7.1.1.2" evidence="9"/>
<dbReference type="GO" id="GO:0031966">
    <property type="term" value="C:mitochondrial membrane"/>
    <property type="evidence" value="ECO:0007669"/>
    <property type="project" value="UniProtKB-SubCell"/>
</dbReference>
<evidence type="ECO:0000256" key="5">
    <source>
        <dbReference type="ARBA" id="ARBA00022692"/>
    </source>
</evidence>
<keyword evidence="9" id="KW-0520">NAD</keyword>
<keyword evidence="9" id="KW-1278">Translocase</keyword>
<evidence type="ECO:0000256" key="9">
    <source>
        <dbReference type="RuleBase" id="RU003640"/>
    </source>
</evidence>
<keyword evidence="7 9" id="KW-0472">Membrane</keyword>
<keyword evidence="5 9" id="KW-0812">Transmembrane</keyword>
<accession>H7CD21</accession>
<dbReference type="EMBL" id="AB639034">
    <property type="protein sequence ID" value="BAL70368.1"/>
    <property type="molecule type" value="Genomic_DNA"/>
</dbReference>
<dbReference type="PANTHER" id="PTHR11058:SF9">
    <property type="entry name" value="NADH-UBIQUINONE OXIDOREDUCTASE CHAIN 3"/>
    <property type="match status" value="1"/>
</dbReference>
<feature type="transmembrane region" description="Helical" evidence="9">
    <location>
        <begin position="6"/>
        <end position="26"/>
    </location>
</feature>
<feature type="transmembrane region" description="Helical" evidence="9">
    <location>
        <begin position="85"/>
        <end position="105"/>
    </location>
</feature>
<reference evidence="10" key="1">
    <citation type="journal article" date="2012" name="Genome">
        <title>Novel gene rearrangements in the mitochondrial genome of a webspinner, Aposthonia japonica (Insecta: Embioptera).</title>
        <authorList>
            <person name="Komoto N."/>
            <person name="Yukuhiro K."/>
            <person name="Tomita S."/>
        </authorList>
    </citation>
    <scope>NUCLEOTIDE SEQUENCE</scope>
</reference>
<keyword evidence="9" id="KW-0679">Respiratory chain</keyword>
<evidence type="ECO:0000256" key="6">
    <source>
        <dbReference type="ARBA" id="ARBA00022989"/>
    </source>
</evidence>
<evidence type="ECO:0000256" key="4">
    <source>
        <dbReference type="ARBA" id="ARBA00022448"/>
    </source>
</evidence>
<dbReference type="GO" id="GO:0030964">
    <property type="term" value="C:NADH dehydrogenase complex"/>
    <property type="evidence" value="ECO:0007669"/>
    <property type="project" value="TreeGrafter"/>
</dbReference>
<evidence type="ECO:0000256" key="3">
    <source>
        <dbReference type="ARBA" id="ARBA00021007"/>
    </source>
</evidence>
<geneLocation type="mitochondrion" evidence="10"/>
<dbReference type="Gene3D" id="1.20.58.1610">
    <property type="entry name" value="NADH:ubiquinone/plastoquinone oxidoreductase, chain 3"/>
    <property type="match status" value="1"/>
</dbReference>
<evidence type="ECO:0000313" key="10">
    <source>
        <dbReference type="EMBL" id="BAL70368.1"/>
    </source>
</evidence>
<comment type="similarity">
    <text evidence="2 9">Belongs to the complex I subunit 3 family.</text>
</comment>
<gene>
    <name evidence="10" type="primary">ND3</name>
</gene>
<evidence type="ECO:0000256" key="7">
    <source>
        <dbReference type="ARBA" id="ARBA00023136"/>
    </source>
</evidence>
<name>H7CD21_9NEOP</name>
<evidence type="ECO:0000256" key="8">
    <source>
        <dbReference type="ARBA" id="ARBA00049551"/>
    </source>
</evidence>
<proteinExistence type="inferred from homology"/>
<organism evidence="10">
    <name type="scientific">Aposthonia japonica</name>
    <dbReference type="NCBI Taxonomy" id="911381"/>
    <lineage>
        <taxon>Eukaryota</taxon>
        <taxon>Metazoa</taxon>
        <taxon>Ecdysozoa</taxon>
        <taxon>Arthropoda</taxon>
        <taxon>Hexapoda</taxon>
        <taxon>Insecta</taxon>
        <taxon>Pterygota</taxon>
        <taxon>Neoptera</taxon>
        <taxon>Polyneoptera</taxon>
        <taxon>Embioptera</taxon>
        <taxon>Oligotomidae</taxon>
        <taxon>Aposthonia</taxon>
    </lineage>
</organism>
<dbReference type="InterPro" id="IPR038430">
    <property type="entry name" value="NDAH_ubi_oxred_su3_sf"/>
</dbReference>